<dbReference type="Proteomes" id="UP000029223">
    <property type="component" value="Unassembled WGS sequence"/>
</dbReference>
<evidence type="ECO:0000256" key="3">
    <source>
        <dbReference type="RuleBase" id="RU000363"/>
    </source>
</evidence>
<dbReference type="EMBL" id="BBMS01000041">
    <property type="protein sequence ID" value="GAL28319.1"/>
    <property type="molecule type" value="Genomic_DNA"/>
</dbReference>
<evidence type="ECO:0000256" key="1">
    <source>
        <dbReference type="ARBA" id="ARBA00006484"/>
    </source>
</evidence>
<dbReference type="InterPro" id="IPR020904">
    <property type="entry name" value="Sc_DH/Rdtase_CS"/>
</dbReference>
<dbReference type="PANTHER" id="PTHR44196:SF1">
    <property type="entry name" value="DEHYDROGENASE_REDUCTASE SDR FAMILY MEMBER 7B"/>
    <property type="match status" value="1"/>
</dbReference>
<organism evidence="4 5">
    <name type="scientific">Vibrio variabilis</name>
    <dbReference type="NCBI Taxonomy" id="990271"/>
    <lineage>
        <taxon>Bacteria</taxon>
        <taxon>Pseudomonadati</taxon>
        <taxon>Pseudomonadota</taxon>
        <taxon>Gammaproteobacteria</taxon>
        <taxon>Vibrionales</taxon>
        <taxon>Vibrionaceae</taxon>
        <taxon>Vibrio</taxon>
    </lineage>
</organism>
<sequence>MIKPLVVITGANSGVGLACAKLYTSLGHPALLLDLNVDNVSALNLNNAVCEHVDVTDPDSFSSAIAKAERQYGPVDCLINNAGIMFLGDIGSQPSKDWHTMFAVNVDGVINGVQACLESMRQQGRGTIINMGSLGAIKPLEHHGIYNATKAAVHSLSEMLRQEVSQSNIRVCVLAPGAINTNLINKTKNPDIIAGHKNYVSSIGGALSANDIATLLLTIYQMPQHICIRELVVGATQQVV</sequence>
<dbReference type="Gene3D" id="3.40.50.720">
    <property type="entry name" value="NAD(P)-binding Rossmann-like Domain"/>
    <property type="match status" value="1"/>
</dbReference>
<dbReference type="PROSITE" id="PS51257">
    <property type="entry name" value="PROKAR_LIPOPROTEIN"/>
    <property type="match status" value="1"/>
</dbReference>
<gene>
    <name evidence="4" type="ORF">JCM19239_3575</name>
</gene>
<evidence type="ECO:0000313" key="5">
    <source>
        <dbReference type="Proteomes" id="UP000029223"/>
    </source>
</evidence>
<dbReference type="PANTHER" id="PTHR44196">
    <property type="entry name" value="DEHYDROGENASE/REDUCTASE SDR FAMILY MEMBER 7B"/>
    <property type="match status" value="1"/>
</dbReference>
<reference evidence="5" key="2">
    <citation type="submission" date="2014-09" db="EMBL/GenBank/DDBJ databases">
        <authorList>
            <consortium name="NBRP consortium"/>
            <person name="Sawabe T."/>
            <person name="Meirelles P."/>
            <person name="Nakanishi M."/>
            <person name="Sayaka M."/>
            <person name="Hattori M."/>
            <person name="Ohkuma M."/>
        </authorList>
    </citation>
    <scope>NUCLEOTIDE SEQUENCE [LARGE SCALE GENOMIC DNA]</scope>
    <source>
        <strain evidence="5">JCM 19239</strain>
    </source>
</reference>
<name>A0ABQ0JHS9_9VIBR</name>
<dbReference type="Pfam" id="PF00106">
    <property type="entry name" value="adh_short"/>
    <property type="match status" value="1"/>
</dbReference>
<dbReference type="PROSITE" id="PS00061">
    <property type="entry name" value="ADH_SHORT"/>
    <property type="match status" value="1"/>
</dbReference>
<dbReference type="SUPFAM" id="SSF51735">
    <property type="entry name" value="NAD(P)-binding Rossmann-fold domains"/>
    <property type="match status" value="1"/>
</dbReference>
<dbReference type="PRINTS" id="PR00081">
    <property type="entry name" value="GDHRDH"/>
</dbReference>
<dbReference type="InterPro" id="IPR036291">
    <property type="entry name" value="NAD(P)-bd_dom_sf"/>
</dbReference>
<dbReference type="CDD" id="cd05233">
    <property type="entry name" value="SDR_c"/>
    <property type="match status" value="1"/>
</dbReference>
<dbReference type="InterPro" id="IPR002347">
    <property type="entry name" value="SDR_fam"/>
</dbReference>
<reference evidence="5" key="1">
    <citation type="submission" date="2014-09" db="EMBL/GenBank/DDBJ databases">
        <title>Vibrio variabilis JCM 19239. (C206) whole genome shotgun sequence.</title>
        <authorList>
            <person name="Sawabe T."/>
            <person name="Meirelles P."/>
            <person name="Nakanishi M."/>
            <person name="Sayaka M."/>
            <person name="Hattori M."/>
            <person name="Ohkuma M."/>
        </authorList>
    </citation>
    <scope>NUCLEOTIDE SEQUENCE [LARGE SCALE GENOMIC DNA]</scope>
    <source>
        <strain evidence="5">JCM 19239</strain>
    </source>
</reference>
<protein>
    <submittedName>
        <fullName evidence="4">Oxidoreductase</fullName>
    </submittedName>
</protein>
<keyword evidence="2" id="KW-0560">Oxidoreductase</keyword>
<proteinExistence type="inferred from homology"/>
<accession>A0ABQ0JHS9</accession>
<keyword evidence="5" id="KW-1185">Reference proteome</keyword>
<evidence type="ECO:0000256" key="2">
    <source>
        <dbReference type="ARBA" id="ARBA00023002"/>
    </source>
</evidence>
<comment type="caution">
    <text evidence="4">The sequence shown here is derived from an EMBL/GenBank/DDBJ whole genome shotgun (WGS) entry which is preliminary data.</text>
</comment>
<evidence type="ECO:0000313" key="4">
    <source>
        <dbReference type="EMBL" id="GAL28319.1"/>
    </source>
</evidence>
<comment type="similarity">
    <text evidence="1 3">Belongs to the short-chain dehydrogenases/reductases (SDR) family.</text>
</comment>
<dbReference type="PRINTS" id="PR00080">
    <property type="entry name" value="SDRFAMILY"/>
</dbReference>